<gene>
    <name evidence="2" type="ORF">RM552_12380</name>
</gene>
<proteinExistence type="predicted"/>
<keyword evidence="1" id="KW-0472">Membrane</keyword>
<dbReference type="PROSITE" id="PS00409">
    <property type="entry name" value="PROKAR_NTER_METHYL"/>
    <property type="match status" value="1"/>
</dbReference>
<dbReference type="NCBIfam" id="TIGR02532">
    <property type="entry name" value="IV_pilin_GFxxxE"/>
    <property type="match status" value="1"/>
</dbReference>
<evidence type="ECO:0000256" key="1">
    <source>
        <dbReference type="SAM" id="Phobius"/>
    </source>
</evidence>
<reference evidence="2 3" key="1">
    <citation type="submission" date="2023-09" db="EMBL/GenBank/DDBJ databases">
        <authorList>
            <person name="Rey-Velasco X."/>
        </authorList>
    </citation>
    <scope>NUCLEOTIDE SEQUENCE [LARGE SCALE GENOMIC DNA]</scope>
    <source>
        <strain evidence="2 3">P117</strain>
    </source>
</reference>
<protein>
    <submittedName>
        <fullName evidence="2">Prepilin-type N-terminal cleavage/methylation domain-containing protein</fullName>
    </submittedName>
</protein>
<dbReference type="SUPFAM" id="SSF54523">
    <property type="entry name" value="Pili subunits"/>
    <property type="match status" value="1"/>
</dbReference>
<dbReference type="Pfam" id="PF07963">
    <property type="entry name" value="N_methyl"/>
    <property type="match status" value="1"/>
</dbReference>
<dbReference type="InterPro" id="IPR045584">
    <property type="entry name" value="Pilin-like"/>
</dbReference>
<keyword evidence="1" id="KW-1133">Transmembrane helix</keyword>
<dbReference type="EMBL" id="JAVRHX010000003">
    <property type="protein sequence ID" value="MDT0595646.1"/>
    <property type="molecule type" value="Genomic_DNA"/>
</dbReference>
<keyword evidence="1" id="KW-0812">Transmembrane</keyword>
<comment type="caution">
    <text evidence="2">The sequence shown here is derived from an EMBL/GenBank/DDBJ whole genome shotgun (WGS) entry which is preliminary data.</text>
</comment>
<dbReference type="InterPro" id="IPR012902">
    <property type="entry name" value="N_methyl_site"/>
</dbReference>
<accession>A0ABU2ZTQ9</accession>
<sequence>MASLPIILPVQEQAVPVQKQTGFTLIELITVIVVLGIVSVSISGIFRSVVESVTVTNERENLVREGSFLMERLTRELSNAVPNSVRISGNSSVHCIEFVPLKWNAIYLQLPLENEVSTIADVAELSDIQSNVFVPTTSDIAVVFPTQHQDVYDPSRSKQQAVVSCTDDGDGDCSTLDDSDSVIQVSFDDGFATTSPSRRMYFADSTTSFCMRNNSVYRHQDSINVTQTLYTSGGTLMAQNIVNQLGASASVGEQNPFNSVPASFQRNAATSAFFIFGREEERVTFMKEVQIPNVP</sequence>
<evidence type="ECO:0000313" key="3">
    <source>
        <dbReference type="Proteomes" id="UP001253545"/>
    </source>
</evidence>
<feature type="transmembrane region" description="Helical" evidence="1">
    <location>
        <begin position="25"/>
        <end position="46"/>
    </location>
</feature>
<dbReference type="Proteomes" id="UP001253545">
    <property type="component" value="Unassembled WGS sequence"/>
</dbReference>
<name>A0ABU2ZTQ9_9ALTE</name>
<organism evidence="2 3">
    <name type="scientific">Glaciecola petra</name>
    <dbReference type="NCBI Taxonomy" id="3075602"/>
    <lineage>
        <taxon>Bacteria</taxon>
        <taxon>Pseudomonadati</taxon>
        <taxon>Pseudomonadota</taxon>
        <taxon>Gammaproteobacteria</taxon>
        <taxon>Alteromonadales</taxon>
        <taxon>Alteromonadaceae</taxon>
        <taxon>Glaciecola</taxon>
    </lineage>
</organism>
<dbReference type="RefSeq" id="WP_311369162.1">
    <property type="nucleotide sequence ID" value="NZ_JAVRHX010000003.1"/>
</dbReference>
<keyword evidence="3" id="KW-1185">Reference proteome</keyword>
<evidence type="ECO:0000313" key="2">
    <source>
        <dbReference type="EMBL" id="MDT0595646.1"/>
    </source>
</evidence>